<dbReference type="OrthoDB" id="10260614at2759"/>
<organism evidence="2 3">
    <name type="scientific">Mortierella polycephala</name>
    <dbReference type="NCBI Taxonomy" id="41804"/>
    <lineage>
        <taxon>Eukaryota</taxon>
        <taxon>Fungi</taxon>
        <taxon>Fungi incertae sedis</taxon>
        <taxon>Mucoromycota</taxon>
        <taxon>Mortierellomycotina</taxon>
        <taxon>Mortierellomycetes</taxon>
        <taxon>Mortierellales</taxon>
        <taxon>Mortierellaceae</taxon>
        <taxon>Mortierella</taxon>
    </lineage>
</organism>
<dbReference type="Gene3D" id="3.90.79.10">
    <property type="entry name" value="Nucleoside Triphosphate Pyrophosphohydrolase"/>
    <property type="match status" value="1"/>
</dbReference>
<gene>
    <name evidence="2" type="ORF">BG011_000481</name>
</gene>
<dbReference type="AlphaFoldDB" id="A0A9P6QHQ1"/>
<feature type="region of interest" description="Disordered" evidence="1">
    <location>
        <begin position="176"/>
        <end position="204"/>
    </location>
</feature>
<reference evidence="2" key="1">
    <citation type="journal article" date="2020" name="Fungal Divers.">
        <title>Resolving the Mortierellaceae phylogeny through synthesis of multi-gene phylogenetics and phylogenomics.</title>
        <authorList>
            <person name="Vandepol N."/>
            <person name="Liber J."/>
            <person name="Desiro A."/>
            <person name="Na H."/>
            <person name="Kennedy M."/>
            <person name="Barry K."/>
            <person name="Grigoriev I.V."/>
            <person name="Miller A.N."/>
            <person name="O'Donnell K."/>
            <person name="Stajich J.E."/>
            <person name="Bonito G."/>
        </authorList>
    </citation>
    <scope>NUCLEOTIDE SEQUENCE</scope>
    <source>
        <strain evidence="2">KOD948</strain>
    </source>
</reference>
<evidence type="ECO:0000313" key="3">
    <source>
        <dbReference type="Proteomes" id="UP000726737"/>
    </source>
</evidence>
<comment type="caution">
    <text evidence="2">The sequence shown here is derived from an EMBL/GenBank/DDBJ whole genome shotgun (WGS) entry which is preliminary data.</text>
</comment>
<dbReference type="InterPro" id="IPR045121">
    <property type="entry name" value="CoAse"/>
</dbReference>
<dbReference type="EMBL" id="JAAAJA010000011">
    <property type="protein sequence ID" value="KAG0266866.1"/>
    <property type="molecule type" value="Genomic_DNA"/>
</dbReference>
<dbReference type="PANTHER" id="PTHR12992:SF45">
    <property type="entry name" value="NUDIX HYDROLASE DOMAIN-CONTAINING PROTEIN"/>
    <property type="match status" value="1"/>
</dbReference>
<accession>A0A9P6QHQ1</accession>
<evidence type="ECO:0000313" key="2">
    <source>
        <dbReference type="EMBL" id="KAG0266866.1"/>
    </source>
</evidence>
<keyword evidence="3" id="KW-1185">Reference proteome</keyword>
<protein>
    <recommendedName>
        <fullName evidence="4">Nudix hydrolase domain-containing protein</fullName>
    </recommendedName>
</protein>
<proteinExistence type="predicted"/>
<evidence type="ECO:0008006" key="4">
    <source>
        <dbReference type="Google" id="ProtNLM"/>
    </source>
</evidence>
<evidence type="ECO:0000256" key="1">
    <source>
        <dbReference type="SAM" id="MobiDB-lite"/>
    </source>
</evidence>
<dbReference type="InterPro" id="IPR015797">
    <property type="entry name" value="NUDIX_hydrolase-like_dom_sf"/>
</dbReference>
<dbReference type="CDD" id="cd03426">
    <property type="entry name" value="NUDIX_CoAse_Nudt7"/>
    <property type="match status" value="1"/>
</dbReference>
<dbReference type="GO" id="GO:0015938">
    <property type="term" value="P:coenzyme A catabolic process"/>
    <property type="evidence" value="ECO:0007669"/>
    <property type="project" value="TreeGrafter"/>
</dbReference>
<sequence length="266" mass="29665">MPEIALFQEVIIALCLDVESIVPTTVPPLLGYRAHFHITSFGCTERAVGKQDPEDKDLIATAKREALEEVRLDPSKGNLLTILTPVLSRHMLVVTPVVAFYPDMTTADLGTLSPNPGEVSAIFTSPLESFLNPNPKDYDFFDMDGTFTVFRIHRFMRCGTENYVLGDEDVDPVSSISTSTFAPNSDSDSDSDSPLPAAAWDQEKSRRDRREIGWQIYGMTAGLLVEVARIAYQREPDFTLFAPGQNMDQDQYAEWHNQNSGIRSLL</sequence>
<dbReference type="PANTHER" id="PTHR12992">
    <property type="entry name" value="NUDIX HYDROLASE"/>
    <property type="match status" value="1"/>
</dbReference>
<dbReference type="GO" id="GO:0010945">
    <property type="term" value="F:coenzyme A diphosphatase activity"/>
    <property type="evidence" value="ECO:0007669"/>
    <property type="project" value="InterPro"/>
</dbReference>
<dbReference type="Proteomes" id="UP000726737">
    <property type="component" value="Unassembled WGS sequence"/>
</dbReference>
<dbReference type="SUPFAM" id="SSF55811">
    <property type="entry name" value="Nudix"/>
    <property type="match status" value="1"/>
</dbReference>
<name>A0A9P6QHQ1_9FUNG</name>